<organism evidence="1 2">
    <name type="scientific">Rhodopseudomonas palustris</name>
    <dbReference type="NCBI Taxonomy" id="1076"/>
    <lineage>
        <taxon>Bacteria</taxon>
        <taxon>Pseudomonadati</taxon>
        <taxon>Pseudomonadota</taxon>
        <taxon>Alphaproteobacteria</taxon>
        <taxon>Hyphomicrobiales</taxon>
        <taxon>Nitrobacteraceae</taxon>
        <taxon>Rhodopseudomonas</taxon>
    </lineage>
</organism>
<dbReference type="InterPro" id="IPR056912">
    <property type="entry name" value="Phage_JBD30_tail_term-like"/>
</dbReference>
<accession>A0A418V421</accession>
<gene>
    <name evidence="1" type="ORF">D4Q52_14665</name>
</gene>
<sequence length="147" mass="15728">MTTLIESVADRLDTEVAALHKRIETIADLAALMSEGAMPQRDVAAFVVPLGFDDRGGDAAAGLHTQLIAESVGVILCVKSLGDAKARRAVPAVDGLKDQVIDALVGWAPDHVVGVFRTSRGRLVSVNKGLVIYQIDFVLVDQLRIER</sequence>
<dbReference type="Proteomes" id="UP000285523">
    <property type="component" value="Unassembled WGS sequence"/>
</dbReference>
<evidence type="ECO:0000313" key="1">
    <source>
        <dbReference type="EMBL" id="RJF70869.1"/>
    </source>
</evidence>
<dbReference type="RefSeq" id="WP_119857314.1">
    <property type="nucleotide sequence ID" value="NZ_QYYD01000014.1"/>
</dbReference>
<dbReference type="Pfam" id="PF23840">
    <property type="entry name" value="Phage_tail_terminator"/>
    <property type="match status" value="1"/>
</dbReference>
<reference evidence="1 2" key="1">
    <citation type="submission" date="2018-09" db="EMBL/GenBank/DDBJ databases">
        <title>Draft genome sequence of Rhodopseudomonas palustris 2.1.18.</title>
        <authorList>
            <person name="Robertson S.L."/>
            <person name="Meyer T.E."/>
            <person name="Kyndt J.A."/>
        </authorList>
    </citation>
    <scope>NUCLEOTIDE SEQUENCE [LARGE SCALE GENOMIC DNA]</scope>
    <source>
        <strain evidence="1 2">2.1.18</strain>
    </source>
</reference>
<proteinExistence type="predicted"/>
<comment type="caution">
    <text evidence="1">The sequence shown here is derived from an EMBL/GenBank/DDBJ whole genome shotgun (WGS) entry which is preliminary data.</text>
</comment>
<dbReference type="AlphaFoldDB" id="A0A418V421"/>
<dbReference type="OrthoDB" id="7742971at2"/>
<evidence type="ECO:0000313" key="2">
    <source>
        <dbReference type="Proteomes" id="UP000285523"/>
    </source>
</evidence>
<name>A0A418V421_RHOPL</name>
<protein>
    <submittedName>
        <fullName evidence="1">Uncharacterized protein</fullName>
    </submittedName>
</protein>
<dbReference type="EMBL" id="QYYD01000014">
    <property type="protein sequence ID" value="RJF70869.1"/>
    <property type="molecule type" value="Genomic_DNA"/>
</dbReference>